<reference evidence="4" key="2">
    <citation type="submission" date="2023-08" db="EMBL/GenBank/DDBJ databases">
        <title>Reintroducing virulent viruses to syntetic microbiomes.</title>
        <authorList>
            <person name="Wilde J."/>
            <person name="Boyes R."/>
            <person name="Robinson A.V."/>
            <person name="Daisley B.A."/>
            <person name="Allen-Vercoe E."/>
        </authorList>
    </citation>
    <scope>NUCLEOTIDE SEQUENCE</scope>
    <source>
        <strain evidence="4">225I_12FAA</strain>
    </source>
</reference>
<dbReference type="PANTHER" id="PTHR45947:SF3">
    <property type="entry name" value="SULFOQUINOVOSYL TRANSFERASE SQD2"/>
    <property type="match status" value="1"/>
</dbReference>
<proteinExistence type="predicted"/>
<dbReference type="InterPro" id="IPR026419">
    <property type="entry name" value="Glyco_rSAM_CFB"/>
</dbReference>
<name>A0A6L3JXG0_9BACE</name>
<dbReference type="SUPFAM" id="SSF53756">
    <property type="entry name" value="UDP-Glycosyltransferase/glycogen phosphorylase"/>
    <property type="match status" value="1"/>
</dbReference>
<dbReference type="Proteomes" id="UP000482653">
    <property type="component" value="Unassembled WGS sequence"/>
</dbReference>
<dbReference type="PANTHER" id="PTHR45947">
    <property type="entry name" value="SULFOQUINOVOSYL TRANSFERASE SQD2"/>
    <property type="match status" value="1"/>
</dbReference>
<protein>
    <submittedName>
        <fullName evidence="3">TIGR04157 family glycosyltransferase</fullName>
    </submittedName>
</protein>
<evidence type="ECO:0000259" key="1">
    <source>
        <dbReference type="Pfam" id="PF00534"/>
    </source>
</evidence>
<evidence type="ECO:0000313" key="3">
    <source>
        <dbReference type="EMBL" id="KAA5415752.1"/>
    </source>
</evidence>
<dbReference type="InterPro" id="IPR001296">
    <property type="entry name" value="Glyco_trans_1"/>
</dbReference>
<feature type="domain" description="Glycosyl transferase family 1" evidence="1">
    <location>
        <begin position="213"/>
        <end position="386"/>
    </location>
</feature>
<accession>A0A6L3JXG0</accession>
<evidence type="ECO:0000313" key="5">
    <source>
        <dbReference type="Proteomes" id="UP000482653"/>
    </source>
</evidence>
<dbReference type="GO" id="GO:0016757">
    <property type="term" value="F:glycosyltransferase activity"/>
    <property type="evidence" value="ECO:0007669"/>
    <property type="project" value="InterPro"/>
</dbReference>
<dbReference type="NCBIfam" id="TIGR04157">
    <property type="entry name" value="glyco_rSAM_CFB"/>
    <property type="match status" value="1"/>
</dbReference>
<organism evidence="3 5">
    <name type="scientific">Bacteroides cellulosilyticus</name>
    <dbReference type="NCBI Taxonomy" id="246787"/>
    <lineage>
        <taxon>Bacteria</taxon>
        <taxon>Pseudomonadati</taxon>
        <taxon>Bacteroidota</taxon>
        <taxon>Bacteroidia</taxon>
        <taxon>Bacteroidales</taxon>
        <taxon>Bacteroidaceae</taxon>
        <taxon>Bacteroides</taxon>
    </lineage>
</organism>
<dbReference type="RefSeq" id="WP_149947761.1">
    <property type="nucleotide sequence ID" value="NZ_CAXSKE010000012.1"/>
</dbReference>
<dbReference type="Pfam" id="PF00534">
    <property type="entry name" value="Glycos_transf_1"/>
    <property type="match status" value="1"/>
</dbReference>
<dbReference type="Proteomes" id="UP001266995">
    <property type="component" value="Unassembled WGS sequence"/>
</dbReference>
<comment type="caution">
    <text evidence="3">The sequence shown here is derived from an EMBL/GenBank/DDBJ whole genome shotgun (WGS) entry which is preliminary data.</text>
</comment>
<dbReference type="Gene3D" id="3.40.50.2000">
    <property type="entry name" value="Glycogen Phosphorylase B"/>
    <property type="match status" value="2"/>
</dbReference>
<sequence>MKRVYIYNDYQLSSGNGVGIFLEEFTRCATKWGDNVRICMVMFRTNVEEFCIHTRDELDFFFIPRKLCKNPFKECGSIISILKKYIVDAKDTFFLFNYAPSDKLMFETHKYFPLSKQICIIHDFNWTAPLLGNVDLFRELIAKTRVGIPSQHIGIMNLYQQEVKQYHIANHVICLSEDSRSILQNYYFVPKEKITLIPHGIDTIKKGFSAIMKQKWRENYHLDSNEKVILMVGRICKAKGMFAYLNAFKKVLKRDSNCRLVIAGELCNAPDLLDATDKVTVKITLTGMLDKDKLSYWYRMADIGVIPSYSEQCSYVGLEMMSYGLPVVASDGFGVRCMFRDEINTLTASIGNRNNPEEFEQNLADSTLCLLNNAKLRKKLKKNARQILQKKYSFSEMEKQYKAIFMA</sequence>
<evidence type="ECO:0000259" key="2">
    <source>
        <dbReference type="Pfam" id="PF13439"/>
    </source>
</evidence>
<feature type="domain" description="Glycosyltransferase subfamily 4-like N-terminal" evidence="2">
    <location>
        <begin position="162"/>
        <end position="203"/>
    </location>
</feature>
<dbReference type="AlphaFoldDB" id="A0A6L3JXG0"/>
<gene>
    <name evidence="3" type="ORF">F2Y87_20360</name>
    <name evidence="4" type="ORF">RO785_18820</name>
</gene>
<keyword evidence="3" id="KW-0808">Transferase</keyword>
<dbReference type="InterPro" id="IPR028098">
    <property type="entry name" value="Glyco_trans_4-like_N"/>
</dbReference>
<dbReference type="CDD" id="cd03801">
    <property type="entry name" value="GT4_PimA-like"/>
    <property type="match status" value="1"/>
</dbReference>
<evidence type="ECO:0000313" key="4">
    <source>
        <dbReference type="EMBL" id="MDT4513027.1"/>
    </source>
</evidence>
<reference evidence="3 5" key="1">
    <citation type="journal article" date="2019" name="Nat. Med.">
        <title>A library of human gut bacterial isolates paired with longitudinal multiomics data enables mechanistic microbiome research.</title>
        <authorList>
            <person name="Poyet M."/>
            <person name="Groussin M."/>
            <person name="Gibbons S.M."/>
            <person name="Avila-Pacheco J."/>
            <person name="Jiang X."/>
            <person name="Kearney S.M."/>
            <person name="Perrotta A.R."/>
            <person name="Berdy B."/>
            <person name="Zhao S."/>
            <person name="Lieberman T.D."/>
            <person name="Swanson P.K."/>
            <person name="Smith M."/>
            <person name="Roesemann S."/>
            <person name="Alexander J.E."/>
            <person name="Rich S.A."/>
            <person name="Livny J."/>
            <person name="Vlamakis H."/>
            <person name="Clish C."/>
            <person name="Bullock K."/>
            <person name="Deik A."/>
            <person name="Scott J."/>
            <person name="Pierce K.A."/>
            <person name="Xavier R.J."/>
            <person name="Alm E.J."/>
        </authorList>
    </citation>
    <scope>NUCLEOTIDE SEQUENCE [LARGE SCALE GENOMIC DNA]</scope>
    <source>
        <strain evidence="3 5">BIOML-A8</strain>
    </source>
</reference>
<dbReference type="Pfam" id="PF13439">
    <property type="entry name" value="Glyco_transf_4"/>
    <property type="match status" value="1"/>
</dbReference>
<dbReference type="EMBL" id="VVYX01000028">
    <property type="protein sequence ID" value="KAA5415752.1"/>
    <property type="molecule type" value="Genomic_DNA"/>
</dbReference>
<dbReference type="InterPro" id="IPR050194">
    <property type="entry name" value="Glycosyltransferase_grp1"/>
</dbReference>
<dbReference type="EMBL" id="JAVSNH010000001">
    <property type="protein sequence ID" value="MDT4513027.1"/>
    <property type="molecule type" value="Genomic_DNA"/>
</dbReference>